<dbReference type="Proteomes" id="UP001598448">
    <property type="component" value="Unassembled WGS sequence"/>
</dbReference>
<reference evidence="3 4" key="1">
    <citation type="submission" date="2024-09" db="EMBL/GenBank/DDBJ databases">
        <title>The Natural Products Discovery Center: Release of the First 8490 Sequenced Strains for Exploring Actinobacteria Biosynthetic Diversity.</title>
        <authorList>
            <person name="Kalkreuter E."/>
            <person name="Kautsar S.A."/>
            <person name="Yang D."/>
            <person name="Bader C.D."/>
            <person name="Teijaro C.N."/>
            <person name="Fluegel L."/>
            <person name="Davis C.M."/>
            <person name="Simpson J.R."/>
            <person name="Lauterbach L."/>
            <person name="Steele A.D."/>
            <person name="Gui C."/>
            <person name="Meng S."/>
            <person name="Li G."/>
            <person name="Viehrig K."/>
            <person name="Ye F."/>
            <person name="Su P."/>
            <person name="Kiefer A.F."/>
            <person name="Nichols A."/>
            <person name="Cepeda A.J."/>
            <person name="Yan W."/>
            <person name="Fan B."/>
            <person name="Jiang Y."/>
            <person name="Adhikari A."/>
            <person name="Zheng C.-J."/>
            <person name="Schuster L."/>
            <person name="Cowan T.M."/>
            <person name="Smanski M.J."/>
            <person name="Chevrette M.G."/>
            <person name="De Carvalho L.P.S."/>
            <person name="Shen B."/>
        </authorList>
    </citation>
    <scope>NUCLEOTIDE SEQUENCE [LARGE SCALE GENOMIC DNA]</scope>
    <source>
        <strain evidence="3 4">NPDC058348</strain>
    </source>
</reference>
<organism evidence="3 4">
    <name type="scientific">Streptomyces albidochromogenes</name>
    <dbReference type="NCBI Taxonomy" id="329524"/>
    <lineage>
        <taxon>Bacteria</taxon>
        <taxon>Bacillati</taxon>
        <taxon>Actinomycetota</taxon>
        <taxon>Actinomycetes</taxon>
        <taxon>Kitasatosporales</taxon>
        <taxon>Streptomycetaceae</taxon>
        <taxon>Streptomyces</taxon>
    </lineage>
</organism>
<dbReference type="Gene3D" id="3.30.565.10">
    <property type="entry name" value="Histidine kinase-like ATPase, C-terminal domain"/>
    <property type="match status" value="1"/>
</dbReference>
<dbReference type="SUPFAM" id="SSF55874">
    <property type="entry name" value="ATPase domain of HSP90 chaperone/DNA topoisomerase II/histidine kinase"/>
    <property type="match status" value="1"/>
</dbReference>
<keyword evidence="1" id="KW-0808">Transferase</keyword>
<keyword evidence="4" id="KW-1185">Reference proteome</keyword>
<evidence type="ECO:0000259" key="2">
    <source>
        <dbReference type="Pfam" id="PF13581"/>
    </source>
</evidence>
<evidence type="ECO:0000313" key="4">
    <source>
        <dbReference type="Proteomes" id="UP001598448"/>
    </source>
</evidence>
<dbReference type="InterPro" id="IPR050267">
    <property type="entry name" value="Anti-sigma-factor_SerPK"/>
</dbReference>
<protein>
    <submittedName>
        <fullName evidence="3">ATP-binding protein</fullName>
    </submittedName>
</protein>
<name>A0ABW6FDH4_9ACTN</name>
<proteinExistence type="predicted"/>
<dbReference type="GO" id="GO:0005524">
    <property type="term" value="F:ATP binding"/>
    <property type="evidence" value="ECO:0007669"/>
    <property type="project" value="UniProtKB-KW"/>
</dbReference>
<evidence type="ECO:0000256" key="1">
    <source>
        <dbReference type="ARBA" id="ARBA00022527"/>
    </source>
</evidence>
<dbReference type="PANTHER" id="PTHR35526">
    <property type="entry name" value="ANTI-SIGMA-F FACTOR RSBW-RELATED"/>
    <property type="match status" value="1"/>
</dbReference>
<gene>
    <name evidence="3" type="ORF">ACFWJN_00435</name>
</gene>
<dbReference type="PANTHER" id="PTHR35526:SF3">
    <property type="entry name" value="ANTI-SIGMA-F FACTOR RSBW"/>
    <property type="match status" value="1"/>
</dbReference>
<dbReference type="InterPro" id="IPR003594">
    <property type="entry name" value="HATPase_dom"/>
</dbReference>
<feature type="domain" description="Histidine kinase/HSP90-like ATPase" evidence="2">
    <location>
        <begin position="21"/>
        <end position="129"/>
    </location>
</feature>
<accession>A0ABW6FDH4</accession>
<sequence>MNDTKVTNTVATPRAVGDSTADVCRAREIAQTYAESLSPVPATDVMDTLVLVVSELVTNAVRHGGGRYTLELCADEAAVIVAVSDANPAHPREVTPDLNGGSGGFGWHMVRRLSAEVRVSPGPGPGKTIIALIGRTAGHSED</sequence>
<dbReference type="EMBL" id="JBHXIJ010000001">
    <property type="protein sequence ID" value="MFD5097450.1"/>
    <property type="molecule type" value="Genomic_DNA"/>
</dbReference>
<comment type="caution">
    <text evidence="3">The sequence shown here is derived from an EMBL/GenBank/DDBJ whole genome shotgun (WGS) entry which is preliminary data.</text>
</comment>
<dbReference type="InterPro" id="IPR036890">
    <property type="entry name" value="HATPase_C_sf"/>
</dbReference>
<keyword evidence="1" id="KW-0723">Serine/threonine-protein kinase</keyword>
<keyword evidence="3" id="KW-0547">Nucleotide-binding</keyword>
<keyword evidence="3" id="KW-0067">ATP-binding</keyword>
<dbReference type="RefSeq" id="WP_386706779.1">
    <property type="nucleotide sequence ID" value="NZ_JBHXIJ010000001.1"/>
</dbReference>
<keyword evidence="1" id="KW-0418">Kinase</keyword>
<evidence type="ECO:0000313" key="3">
    <source>
        <dbReference type="EMBL" id="MFD5097450.1"/>
    </source>
</evidence>
<dbReference type="Pfam" id="PF13581">
    <property type="entry name" value="HATPase_c_2"/>
    <property type="match status" value="1"/>
</dbReference>
<dbReference type="CDD" id="cd16936">
    <property type="entry name" value="HATPase_RsbW-like"/>
    <property type="match status" value="1"/>
</dbReference>